<dbReference type="PANTHER" id="PTHR30528">
    <property type="entry name" value="CYTOPLASMIC PROTEIN"/>
    <property type="match status" value="1"/>
</dbReference>
<dbReference type="EMBL" id="JBHSRD010000004">
    <property type="protein sequence ID" value="MFC6008254.1"/>
    <property type="molecule type" value="Genomic_DNA"/>
</dbReference>
<organism evidence="1 2">
    <name type="scientific">Angustibacter luteus</name>
    <dbReference type="NCBI Taxonomy" id="658456"/>
    <lineage>
        <taxon>Bacteria</taxon>
        <taxon>Bacillati</taxon>
        <taxon>Actinomycetota</taxon>
        <taxon>Actinomycetes</taxon>
        <taxon>Kineosporiales</taxon>
        <taxon>Kineosporiaceae</taxon>
    </lineage>
</organism>
<reference evidence="2" key="1">
    <citation type="journal article" date="2019" name="Int. J. Syst. Evol. Microbiol.">
        <title>The Global Catalogue of Microorganisms (GCM) 10K type strain sequencing project: providing services to taxonomists for standard genome sequencing and annotation.</title>
        <authorList>
            <consortium name="The Broad Institute Genomics Platform"/>
            <consortium name="The Broad Institute Genome Sequencing Center for Infectious Disease"/>
            <person name="Wu L."/>
            <person name="Ma J."/>
        </authorList>
    </citation>
    <scope>NUCLEOTIDE SEQUENCE [LARGE SCALE GENOMIC DNA]</scope>
    <source>
        <strain evidence="2">KACC 14249</strain>
    </source>
</reference>
<dbReference type="RefSeq" id="WP_345715054.1">
    <property type="nucleotide sequence ID" value="NZ_BAABFP010000002.1"/>
</dbReference>
<dbReference type="Pfam" id="PF06224">
    <property type="entry name" value="AlkZ-like"/>
    <property type="match status" value="1"/>
</dbReference>
<comment type="caution">
    <text evidence="1">The sequence shown here is derived from an EMBL/GenBank/DDBJ whole genome shotgun (WGS) entry which is preliminary data.</text>
</comment>
<dbReference type="PANTHER" id="PTHR30528:SF0">
    <property type="entry name" value="CYTOPLASMIC PROTEIN"/>
    <property type="match status" value="1"/>
</dbReference>
<evidence type="ECO:0000313" key="2">
    <source>
        <dbReference type="Proteomes" id="UP001596189"/>
    </source>
</evidence>
<dbReference type="InterPro" id="IPR009351">
    <property type="entry name" value="AlkZ-like"/>
</dbReference>
<keyword evidence="2" id="KW-1185">Reference proteome</keyword>
<dbReference type="Proteomes" id="UP001596189">
    <property type="component" value="Unassembled WGS sequence"/>
</dbReference>
<accession>A0ABW1JGD2</accession>
<proteinExistence type="predicted"/>
<sequence length="411" mass="45553">MPLPERLTAGAARRIALAAQGFADPRPTGPVTMRHVQRAIDRLGIVQIDSVNVLARSQYVPFFSRLGPYDTALLDRARDRRPRRLVEYWAHAASLVPPSTLPLLRWRMERAREDAWGGMVRAEQEHPGLAAVILGEVRDRGPITAVDLEVAIAHDMPRDRTEWGWNWSVVKRLLELLFWAGEVTSSGRNSQFARLYDLPERVLPAEVVAAPTPDDDEAHRRLVSISAQAFGVATEFSLRDHFRLGVVEARQAVAELVDTGELVPVTVEGWKRPGYLHAAARRPRRVRARALVSPFDSLVWERARALDLFGFDYRIEIYVPAPQRRFGYYVLPFLLGDTLVARVDLKADRKADGGAGVLRVQSAWAEPSAPAQTPAELAAELVTMAGWLGLGSVAVAGRGDLAPALSEQLRA</sequence>
<name>A0ABW1JGD2_9ACTN</name>
<evidence type="ECO:0000313" key="1">
    <source>
        <dbReference type="EMBL" id="MFC6008254.1"/>
    </source>
</evidence>
<gene>
    <name evidence="1" type="ORF">ACFQDO_14045</name>
</gene>
<protein>
    <submittedName>
        <fullName evidence="1">Winged helix-turn-helix domain-containing protein</fullName>
    </submittedName>
</protein>